<gene>
    <name evidence="5" type="ORF">ID09_07195</name>
</gene>
<dbReference type="AlphaFoldDB" id="A0A075SEP5"/>
<feature type="domain" description="Peptidase S26" evidence="4">
    <location>
        <begin position="9"/>
        <end position="164"/>
    </location>
</feature>
<dbReference type="NCBIfam" id="TIGR02227">
    <property type="entry name" value="sigpep_I_bact"/>
    <property type="match status" value="1"/>
</dbReference>
<keyword evidence="3" id="KW-0645">Protease</keyword>
<dbReference type="Proteomes" id="UP000028185">
    <property type="component" value="Chromosome"/>
</dbReference>
<evidence type="ECO:0000256" key="3">
    <source>
        <dbReference type="RuleBase" id="RU362042"/>
    </source>
</evidence>
<proteinExistence type="inferred from homology"/>
<dbReference type="EC" id="3.4.21.89" evidence="3"/>
<dbReference type="Pfam" id="PF10502">
    <property type="entry name" value="Peptidase_S26"/>
    <property type="match status" value="1"/>
</dbReference>
<evidence type="ECO:0000256" key="2">
    <source>
        <dbReference type="ARBA" id="ARBA00009370"/>
    </source>
</evidence>
<dbReference type="GO" id="GO:0005886">
    <property type="term" value="C:plasma membrane"/>
    <property type="evidence" value="ECO:0007669"/>
    <property type="project" value="UniProtKB-SubCell"/>
</dbReference>
<dbReference type="PRINTS" id="PR00727">
    <property type="entry name" value="LEADERPTASE"/>
</dbReference>
<dbReference type="GO" id="GO:0006465">
    <property type="term" value="P:signal peptide processing"/>
    <property type="evidence" value="ECO:0007669"/>
    <property type="project" value="InterPro"/>
</dbReference>
<evidence type="ECO:0000313" key="6">
    <source>
        <dbReference type="Proteomes" id="UP000028185"/>
    </source>
</evidence>
<dbReference type="InterPro" id="IPR019533">
    <property type="entry name" value="Peptidase_S26"/>
</dbReference>
<feature type="transmembrane region" description="Helical" evidence="3">
    <location>
        <begin position="12"/>
        <end position="28"/>
    </location>
</feature>
<dbReference type="InterPro" id="IPR000223">
    <property type="entry name" value="Pept_S26A_signal_pept_1"/>
</dbReference>
<dbReference type="GO" id="GO:0009003">
    <property type="term" value="F:signal peptidase activity"/>
    <property type="evidence" value="ECO:0007669"/>
    <property type="project" value="UniProtKB-EC"/>
</dbReference>
<dbReference type="PANTHER" id="PTHR43390:SF1">
    <property type="entry name" value="CHLOROPLAST PROCESSING PEPTIDASE"/>
    <property type="match status" value="1"/>
</dbReference>
<dbReference type="PANTHER" id="PTHR43390">
    <property type="entry name" value="SIGNAL PEPTIDASE I"/>
    <property type="match status" value="1"/>
</dbReference>
<keyword evidence="3" id="KW-1133">Transmembrane helix</keyword>
<dbReference type="SUPFAM" id="SSF51306">
    <property type="entry name" value="LexA/Signal peptidase"/>
    <property type="match status" value="1"/>
</dbReference>
<organism evidence="5 6">
    <name type="scientific">Streptococcus suis 6407</name>
    <dbReference type="NCBI Taxonomy" id="1214179"/>
    <lineage>
        <taxon>Bacteria</taxon>
        <taxon>Bacillati</taxon>
        <taxon>Bacillota</taxon>
        <taxon>Bacilli</taxon>
        <taxon>Lactobacillales</taxon>
        <taxon>Streptococcaceae</taxon>
        <taxon>Streptococcus</taxon>
    </lineage>
</organism>
<dbReference type="HOGENOM" id="CLU_028723_5_0_9"/>
<keyword evidence="3" id="KW-0812">Transmembrane</keyword>
<name>A0A075SEP5_STRSU</name>
<dbReference type="PATRIC" id="fig|1214179.4.peg.1416"/>
<comment type="similarity">
    <text evidence="2 3">Belongs to the peptidase S26 family.</text>
</comment>
<dbReference type="Gene3D" id="2.10.109.10">
    <property type="entry name" value="Umud Fragment, subunit A"/>
    <property type="match status" value="1"/>
</dbReference>
<comment type="catalytic activity">
    <reaction evidence="3">
        <text>Cleavage of hydrophobic, N-terminal signal or leader sequences from secreted and periplasmic proteins.</text>
        <dbReference type="EC" id="3.4.21.89"/>
    </reaction>
</comment>
<reference evidence="5 6" key="1">
    <citation type="journal article" date="2014" name="Genome Announc.">
        <title>Whole-Genome Sequence of Streptococcus suis Serotype 4 Reference Strain 6407.</title>
        <authorList>
            <person name="Wang K."/>
            <person name="Chen J."/>
            <person name="Yao H."/>
            <person name="Lu C."/>
        </authorList>
    </citation>
    <scope>NUCLEOTIDE SEQUENCE [LARGE SCALE GENOMIC DNA]</scope>
    <source>
        <strain evidence="5">6407</strain>
    </source>
</reference>
<sequence length="180" mass="20748">MVKRDLIKQISLLVLLILGIIGLRFWLLEPVTITPEMANSYLKENDFIMTVRNVRPIHGDFILYNHEGKEYVSRVIALENETVTYMDDVLYRNDIIVTENYLKTPHSQESYTDDFTLETLTNGKYNVIPEGHYLVLNDVRTNQQDSRSFGLISSEAIVGRLTFRISPLSEFGFIKTGLVQ</sequence>
<accession>A0A075SEP5</accession>
<keyword evidence="3" id="KW-0472">Membrane</keyword>
<evidence type="ECO:0000256" key="1">
    <source>
        <dbReference type="ARBA" id="ARBA00004401"/>
    </source>
</evidence>
<dbReference type="GO" id="GO:0004252">
    <property type="term" value="F:serine-type endopeptidase activity"/>
    <property type="evidence" value="ECO:0007669"/>
    <property type="project" value="InterPro"/>
</dbReference>
<protein>
    <recommendedName>
        <fullName evidence="3">Signal peptidase I</fullName>
        <ecNumber evidence="3">3.4.21.89</ecNumber>
    </recommendedName>
</protein>
<evidence type="ECO:0000259" key="4">
    <source>
        <dbReference type="Pfam" id="PF10502"/>
    </source>
</evidence>
<evidence type="ECO:0000313" key="5">
    <source>
        <dbReference type="EMBL" id="AIG43822.1"/>
    </source>
</evidence>
<comment type="subcellular location">
    <subcellularLocation>
        <location evidence="1">Cell membrane</location>
        <topology evidence="1">Single-pass type II membrane protein</topology>
    </subcellularLocation>
    <subcellularLocation>
        <location evidence="3">Membrane</location>
        <topology evidence="3">Single-pass type II membrane protein</topology>
    </subcellularLocation>
</comment>
<keyword evidence="3" id="KW-0378">Hydrolase</keyword>
<dbReference type="InterPro" id="IPR036286">
    <property type="entry name" value="LexA/Signal_pep-like_sf"/>
</dbReference>
<dbReference type="RefSeq" id="WP_014736040.1">
    <property type="nucleotide sequence ID" value="NZ_ALLE01000051.1"/>
</dbReference>
<dbReference type="EMBL" id="CP008921">
    <property type="protein sequence ID" value="AIG43822.1"/>
    <property type="molecule type" value="Genomic_DNA"/>
</dbReference>